<protein>
    <submittedName>
        <fullName evidence="2">Uncharacterized protein</fullName>
    </submittedName>
</protein>
<organism evidence="1 2">
    <name type="scientific">Meloidogyne incognita</name>
    <name type="common">Southern root-knot nematode worm</name>
    <name type="synonym">Oxyuris incognita</name>
    <dbReference type="NCBI Taxonomy" id="6306"/>
    <lineage>
        <taxon>Eukaryota</taxon>
        <taxon>Metazoa</taxon>
        <taxon>Ecdysozoa</taxon>
        <taxon>Nematoda</taxon>
        <taxon>Chromadorea</taxon>
        <taxon>Rhabditida</taxon>
        <taxon>Tylenchina</taxon>
        <taxon>Tylenchomorpha</taxon>
        <taxon>Tylenchoidea</taxon>
        <taxon>Meloidogynidae</taxon>
        <taxon>Meloidogyninae</taxon>
        <taxon>Meloidogyne</taxon>
        <taxon>Meloidogyne incognita group</taxon>
    </lineage>
</organism>
<dbReference type="AlphaFoldDB" id="A0A914M6X7"/>
<accession>A0A914M6X7</accession>
<reference evidence="2" key="1">
    <citation type="submission" date="2022-11" db="UniProtKB">
        <authorList>
            <consortium name="WormBaseParasite"/>
        </authorList>
    </citation>
    <scope>IDENTIFICATION</scope>
</reference>
<dbReference type="WBParaSite" id="Minc3s01274g22358">
    <property type="protein sequence ID" value="Minc3s01274g22358"/>
    <property type="gene ID" value="Minc3s01274g22358"/>
</dbReference>
<keyword evidence="1" id="KW-1185">Reference proteome</keyword>
<proteinExistence type="predicted"/>
<evidence type="ECO:0000313" key="2">
    <source>
        <dbReference type="WBParaSite" id="Minc3s01274g22358"/>
    </source>
</evidence>
<evidence type="ECO:0000313" key="1">
    <source>
        <dbReference type="Proteomes" id="UP000887563"/>
    </source>
</evidence>
<name>A0A914M6X7_MELIC</name>
<sequence>MEIEWKYYVCKQVKCESKGCHVKLDEDIKAKWNEAIKKRIPLFFNQPGDTEVKEKCNHGGNCCSHFYNNKNRSDMEKFGYKLDEAINLFVLFKNTGFCFKNILWLGYSNSLFLYFLTNSSKISKICINEKGIGANLLRVESTLNHNLAKK</sequence>
<dbReference type="Proteomes" id="UP000887563">
    <property type="component" value="Unplaced"/>
</dbReference>